<evidence type="ECO:0000313" key="2">
    <source>
        <dbReference type="Proteomes" id="UP000243797"/>
    </source>
</evidence>
<keyword evidence="1" id="KW-0808">Transferase</keyword>
<dbReference type="InParanoid" id="A0A2K1QYC0"/>
<dbReference type="STRING" id="2082308.A0A2K1QYC0"/>
<dbReference type="SUPFAM" id="SSF56112">
    <property type="entry name" value="Protein kinase-like (PK-like)"/>
    <property type="match status" value="1"/>
</dbReference>
<dbReference type="Gene3D" id="1.10.510.10">
    <property type="entry name" value="Transferase(Phosphotransferase) domain 1"/>
    <property type="match status" value="1"/>
</dbReference>
<gene>
    <name evidence="1" type="ORF">CAC42_1456</name>
</gene>
<protein>
    <submittedName>
        <fullName evidence="1">Cyclin-dependent kinase 1</fullName>
    </submittedName>
</protein>
<proteinExistence type="predicted"/>
<name>A0A2K1QYC0_9PEZI</name>
<organism evidence="1 2">
    <name type="scientific">Sphaceloma murrayae</name>
    <dbReference type="NCBI Taxonomy" id="2082308"/>
    <lineage>
        <taxon>Eukaryota</taxon>
        <taxon>Fungi</taxon>
        <taxon>Dikarya</taxon>
        <taxon>Ascomycota</taxon>
        <taxon>Pezizomycotina</taxon>
        <taxon>Dothideomycetes</taxon>
        <taxon>Dothideomycetidae</taxon>
        <taxon>Myriangiales</taxon>
        <taxon>Elsinoaceae</taxon>
        <taxon>Sphaceloma</taxon>
    </lineage>
</organism>
<dbReference type="AlphaFoldDB" id="A0A2K1QYC0"/>
<keyword evidence="2" id="KW-1185">Reference proteome</keyword>
<sequence>MAPLLKSTLLRGDGTALPVEEVIAVGSNSFIIRHTKESVLKIARKESAENDNSIFKRLRGLPRIAEFHGFHQGGISLRFYPAGSLDKHVETLCAPPLQVRLRWMAEVMYIVRTCHNARVLLFDIALRNLVIDKKGSLRPLRPLRAIDFAQGSVIAADANIAEADGRGLTTKVDIFHMGCVLYLLSKWTRFETDRDNEQNWPVLEHLPDTKIIPWAPVIRACWTGKFRRVDDLIRLTRSSQARKRLGMAQ</sequence>
<dbReference type="OrthoDB" id="1668230at2759"/>
<keyword evidence="1" id="KW-0418">Kinase</keyword>
<dbReference type="Proteomes" id="UP000243797">
    <property type="component" value="Unassembled WGS sequence"/>
</dbReference>
<accession>A0A2K1QYC0</accession>
<evidence type="ECO:0000313" key="1">
    <source>
        <dbReference type="EMBL" id="PNS20009.1"/>
    </source>
</evidence>
<comment type="caution">
    <text evidence="1">The sequence shown here is derived from an EMBL/GenBank/DDBJ whole genome shotgun (WGS) entry which is preliminary data.</text>
</comment>
<reference evidence="1 2" key="1">
    <citation type="submission" date="2017-06" db="EMBL/GenBank/DDBJ databases">
        <title>Draft genome sequence of a variant of Elsinoe murrayae.</title>
        <authorList>
            <person name="Cheng Q."/>
        </authorList>
    </citation>
    <scope>NUCLEOTIDE SEQUENCE [LARGE SCALE GENOMIC DNA]</scope>
    <source>
        <strain evidence="1 2">CQ-2017a</strain>
    </source>
</reference>
<dbReference type="EMBL" id="NKHZ01000026">
    <property type="protein sequence ID" value="PNS20009.1"/>
    <property type="molecule type" value="Genomic_DNA"/>
</dbReference>
<dbReference type="InterPro" id="IPR011009">
    <property type="entry name" value="Kinase-like_dom_sf"/>
</dbReference>
<dbReference type="GO" id="GO:0016301">
    <property type="term" value="F:kinase activity"/>
    <property type="evidence" value="ECO:0007669"/>
    <property type="project" value="UniProtKB-KW"/>
</dbReference>